<dbReference type="AlphaFoldDB" id="A0AAX1MIM6"/>
<gene>
    <name evidence="2" type="ORF">H2677_04445</name>
</gene>
<protein>
    <submittedName>
        <fullName evidence="2">Uncharacterized protein</fullName>
    </submittedName>
</protein>
<sequence length="234" mass="26050">MRKGILISVLYIMICLVDSSVYASDQQIKPIKLKSKCIKQNPLAANQTDQVLLGLYQQICDKPSVQQTNDLLAQAAMRMYELKQPMNALTLANQLQQQNVRGATLTDVVFLSSIEIANGALQHMKGAEMRYLSNDLTYPPAKQLSENIRIAQPAPDTSNIKAITDESLKKEMQQINNTRRISNKQRVQVIQPVRKVVNQTVNSKRQTTAPSGVNKQSNAVVQKTSASPFDALKQ</sequence>
<dbReference type="EMBL" id="CP059558">
    <property type="protein sequence ID" value="QUY37438.1"/>
    <property type="molecule type" value="Genomic_DNA"/>
</dbReference>
<dbReference type="GeneID" id="70091754"/>
<feature type="region of interest" description="Disordered" evidence="1">
    <location>
        <begin position="200"/>
        <end position="234"/>
    </location>
</feature>
<evidence type="ECO:0000313" key="3">
    <source>
        <dbReference type="Proteomes" id="UP000679388"/>
    </source>
</evidence>
<reference evidence="2" key="1">
    <citation type="submission" date="2020-07" db="EMBL/GenBank/DDBJ databases">
        <title>Acinetobacter junii strain YR7 chromosome and plasmid pNDM-YR7.</title>
        <authorList>
            <person name="Tang B."/>
        </authorList>
    </citation>
    <scope>NUCLEOTIDE SEQUENCE</scope>
    <source>
        <strain evidence="2">YR7</strain>
    </source>
</reference>
<organism evidence="2 3">
    <name type="scientific">Acinetobacter junii</name>
    <dbReference type="NCBI Taxonomy" id="40215"/>
    <lineage>
        <taxon>Bacteria</taxon>
        <taxon>Pseudomonadati</taxon>
        <taxon>Pseudomonadota</taxon>
        <taxon>Gammaproteobacteria</taxon>
        <taxon>Moraxellales</taxon>
        <taxon>Moraxellaceae</taxon>
        <taxon>Acinetobacter</taxon>
    </lineage>
</organism>
<name>A0AAX1MIM6_ACIJU</name>
<feature type="compositionally biased region" description="Polar residues" evidence="1">
    <location>
        <begin position="200"/>
        <end position="227"/>
    </location>
</feature>
<evidence type="ECO:0000256" key="1">
    <source>
        <dbReference type="SAM" id="MobiDB-lite"/>
    </source>
</evidence>
<accession>A0AAX1MIM6</accession>
<dbReference type="RefSeq" id="WP_212639224.1">
    <property type="nucleotide sequence ID" value="NZ_CP059558.1"/>
</dbReference>
<dbReference type="Proteomes" id="UP000679388">
    <property type="component" value="Chromosome"/>
</dbReference>
<evidence type="ECO:0000313" key="2">
    <source>
        <dbReference type="EMBL" id="QUY37438.1"/>
    </source>
</evidence>
<proteinExistence type="predicted"/>